<keyword evidence="1" id="KW-1185">Reference proteome</keyword>
<organism evidence="1 2">
    <name type="scientific">Romanomermis culicivorax</name>
    <name type="common">Nematode worm</name>
    <dbReference type="NCBI Taxonomy" id="13658"/>
    <lineage>
        <taxon>Eukaryota</taxon>
        <taxon>Metazoa</taxon>
        <taxon>Ecdysozoa</taxon>
        <taxon>Nematoda</taxon>
        <taxon>Enoplea</taxon>
        <taxon>Dorylaimia</taxon>
        <taxon>Mermithida</taxon>
        <taxon>Mermithoidea</taxon>
        <taxon>Mermithidae</taxon>
        <taxon>Romanomermis</taxon>
    </lineage>
</organism>
<proteinExistence type="predicted"/>
<accession>A0A915JJW5</accession>
<dbReference type="AlphaFoldDB" id="A0A915JJW5"/>
<reference evidence="2" key="1">
    <citation type="submission" date="2022-11" db="UniProtKB">
        <authorList>
            <consortium name="WormBaseParasite"/>
        </authorList>
    </citation>
    <scope>IDENTIFICATION</scope>
</reference>
<protein>
    <submittedName>
        <fullName evidence="2">Uncharacterized protein</fullName>
    </submittedName>
</protein>
<evidence type="ECO:0000313" key="2">
    <source>
        <dbReference type="WBParaSite" id="nRc.2.0.1.t26450-RA"/>
    </source>
</evidence>
<sequence length="82" mass="9060">MIHAANLECWYVSLFAQPPNLLPLPIFLSPGSLWAALASQPTPNFRGYTLVSFDTESIMVTDMKNFQFAMPMTANSTASSYP</sequence>
<evidence type="ECO:0000313" key="1">
    <source>
        <dbReference type="Proteomes" id="UP000887565"/>
    </source>
</evidence>
<dbReference type="WBParaSite" id="nRc.2.0.1.t26450-RA">
    <property type="protein sequence ID" value="nRc.2.0.1.t26450-RA"/>
    <property type="gene ID" value="nRc.2.0.1.g26450"/>
</dbReference>
<name>A0A915JJW5_ROMCU</name>
<dbReference type="Proteomes" id="UP000887565">
    <property type="component" value="Unplaced"/>
</dbReference>